<evidence type="ECO:0000313" key="10">
    <source>
        <dbReference type="EMBL" id="KAK7251541.1"/>
    </source>
</evidence>
<evidence type="ECO:0000256" key="5">
    <source>
        <dbReference type="ARBA" id="ARBA00023187"/>
    </source>
</evidence>
<dbReference type="PROSITE" id="PS51295">
    <property type="entry name" value="CRM"/>
    <property type="match status" value="2"/>
</dbReference>
<keyword evidence="11" id="KW-1185">Reference proteome</keyword>
<evidence type="ECO:0000256" key="1">
    <source>
        <dbReference type="ARBA" id="ARBA00022664"/>
    </source>
</evidence>
<dbReference type="EMBL" id="JAYWIO010000007">
    <property type="protein sequence ID" value="KAK7251541.1"/>
    <property type="molecule type" value="Genomic_DNA"/>
</dbReference>
<feature type="compositionally biased region" description="Polar residues" evidence="8">
    <location>
        <begin position="57"/>
        <end position="67"/>
    </location>
</feature>
<reference evidence="10 11" key="1">
    <citation type="submission" date="2024-01" db="EMBL/GenBank/DDBJ databases">
        <title>The genomes of 5 underutilized Papilionoideae crops provide insights into root nodulation and disease resistanc.</title>
        <authorList>
            <person name="Yuan L."/>
        </authorList>
    </citation>
    <scope>NUCLEOTIDE SEQUENCE [LARGE SCALE GENOMIC DNA]</scope>
    <source>
        <strain evidence="10">ZHUSHIDOU_FW_LH</strain>
        <tissue evidence="10">Leaf</tissue>
    </source>
</reference>
<dbReference type="InterPro" id="IPR001890">
    <property type="entry name" value="RNA-binding_CRM"/>
</dbReference>
<dbReference type="GO" id="GO:0003723">
    <property type="term" value="F:RNA binding"/>
    <property type="evidence" value="ECO:0007669"/>
    <property type="project" value="UniProtKB-UniRule"/>
</dbReference>
<name>A0AAN9HRE8_CROPI</name>
<evidence type="ECO:0000256" key="3">
    <source>
        <dbReference type="ARBA" id="ARBA00022884"/>
    </source>
</evidence>
<feature type="domain" description="CRM" evidence="9">
    <location>
        <begin position="197"/>
        <end position="293"/>
    </location>
</feature>
<keyword evidence="3 7" id="KW-0694">RNA-binding</keyword>
<dbReference type="SMART" id="SM01103">
    <property type="entry name" value="CRS1_YhbY"/>
    <property type="match status" value="2"/>
</dbReference>
<evidence type="ECO:0000259" key="9">
    <source>
        <dbReference type="PROSITE" id="PS51295"/>
    </source>
</evidence>
<proteinExistence type="predicted"/>
<dbReference type="FunFam" id="3.30.110.60:FF:000002">
    <property type="entry name" value="CRS2-associated factor 1, chloroplastic"/>
    <property type="match status" value="2"/>
</dbReference>
<dbReference type="Pfam" id="PF01985">
    <property type="entry name" value="CRS1_YhbY"/>
    <property type="match status" value="2"/>
</dbReference>
<evidence type="ECO:0000256" key="7">
    <source>
        <dbReference type="PROSITE-ProRule" id="PRU00626"/>
    </source>
</evidence>
<evidence type="ECO:0000256" key="6">
    <source>
        <dbReference type="ARBA" id="ARBA00023274"/>
    </source>
</evidence>
<dbReference type="InterPro" id="IPR035920">
    <property type="entry name" value="YhbY-like_sf"/>
</dbReference>
<organism evidence="10 11">
    <name type="scientific">Crotalaria pallida</name>
    <name type="common">Smooth rattlebox</name>
    <name type="synonym">Crotalaria striata</name>
    <dbReference type="NCBI Taxonomy" id="3830"/>
    <lineage>
        <taxon>Eukaryota</taxon>
        <taxon>Viridiplantae</taxon>
        <taxon>Streptophyta</taxon>
        <taxon>Embryophyta</taxon>
        <taxon>Tracheophyta</taxon>
        <taxon>Spermatophyta</taxon>
        <taxon>Magnoliopsida</taxon>
        <taxon>eudicotyledons</taxon>
        <taxon>Gunneridae</taxon>
        <taxon>Pentapetalae</taxon>
        <taxon>rosids</taxon>
        <taxon>fabids</taxon>
        <taxon>Fabales</taxon>
        <taxon>Fabaceae</taxon>
        <taxon>Papilionoideae</taxon>
        <taxon>50 kb inversion clade</taxon>
        <taxon>genistoids sensu lato</taxon>
        <taxon>core genistoids</taxon>
        <taxon>Crotalarieae</taxon>
        <taxon>Crotalaria</taxon>
    </lineage>
</organism>
<comment type="caution">
    <text evidence="10">The sequence shown here is derived from an EMBL/GenBank/DDBJ whole genome shotgun (WGS) entry which is preliminary data.</text>
</comment>
<evidence type="ECO:0000256" key="8">
    <source>
        <dbReference type="SAM" id="MobiDB-lite"/>
    </source>
</evidence>
<feature type="compositionally biased region" description="Basic and acidic residues" evidence="8">
    <location>
        <begin position="664"/>
        <end position="682"/>
    </location>
</feature>
<dbReference type="AlphaFoldDB" id="A0AAN9HRE8"/>
<feature type="region of interest" description="Disordered" evidence="8">
    <location>
        <begin position="661"/>
        <end position="682"/>
    </location>
</feature>
<feature type="domain" description="CRM" evidence="9">
    <location>
        <begin position="315"/>
        <end position="411"/>
    </location>
</feature>
<keyword evidence="4" id="KW-0809">Transit peptide</keyword>
<dbReference type="GO" id="GO:0006397">
    <property type="term" value="P:mRNA processing"/>
    <property type="evidence" value="ECO:0007669"/>
    <property type="project" value="UniProtKB-KW"/>
</dbReference>
<dbReference type="GO" id="GO:0000373">
    <property type="term" value="P:Group II intron splicing"/>
    <property type="evidence" value="ECO:0007669"/>
    <property type="project" value="InterPro"/>
</dbReference>
<feature type="region of interest" description="Disordered" evidence="8">
    <location>
        <begin position="165"/>
        <end position="185"/>
    </location>
</feature>
<dbReference type="GO" id="GO:1990904">
    <property type="term" value="C:ribonucleoprotein complex"/>
    <property type="evidence" value="ECO:0007669"/>
    <property type="project" value="UniProtKB-KW"/>
</dbReference>
<feature type="region of interest" description="Disordered" evidence="8">
    <location>
        <begin position="14"/>
        <end position="82"/>
    </location>
</feature>
<feature type="region of interest" description="Disordered" evidence="8">
    <location>
        <begin position="535"/>
        <end position="561"/>
    </location>
</feature>
<evidence type="ECO:0000313" key="11">
    <source>
        <dbReference type="Proteomes" id="UP001372338"/>
    </source>
</evidence>
<dbReference type="PANTHER" id="PTHR46247:SF1">
    <property type="entry name" value="CRS2-ASSOCIATED FACTOR 1, CHLOROPLASTIC"/>
    <property type="match status" value="1"/>
</dbReference>
<keyword evidence="2" id="KW-0677">Repeat</keyword>
<feature type="compositionally biased region" description="Low complexity" evidence="8">
    <location>
        <begin position="552"/>
        <end position="561"/>
    </location>
</feature>
<sequence length="730" mass="81569">MQFTSSPMSLKLPIRFPIFDPNPTHSRPSTDLRYSPRNPNTPPHVTKPSPPRHKTNKFQNPNLTSHSHPAFKFSNIPKSKPIPLKEAPENIKLSDDGVSYVIEGAPFEFKYSYTETPKVKPVKMREAPFVPFGPSTMPRPWTGRAPLPESKKKMREFDSFVLPPPNRKGIKPVQKPGPFLPGTNPRYVRTREEVLGEPLTKAEVRELIQGCLKTSRQLNIGRDGLTHNMLDNIHAHWKRRRVCKIKCKGVCTVDMDNVCEQLEEKTGGKVIYRRGGVLFLFRGRNYNYRTRPHFPLMLWKPIPPVYPRLIRRVPEGLTLQEAIEMRQKGRNLIPICKLGKNGVYSDLVKNVREAFEECELVRINCQGLNKSDYRKIGAKLKDLVPCTLLSFENEQILMWRGQNWKSSLPDIEDVSKGANEVDVNNENKTLPSKAQELPASCVQNYLVEHATNLSHDTTISTHSSDVTLDKVEVSSPTENSKQSVSLITDSASLTRTYEAETANNVTGSYGEPEPCGGTIPSMIISYHDSRAEYPSEAMSGHHRTQDRIDNKSSSGDLSASISGSDEIVVASDNYIHNMVDPRGDNLLDDVSGEAGIGQPPKSVSPYTKEILLLLEQAVDKGSALVVGEDSLDADNIYQTTVSFSKSAPPGPVFQKHNRKVVVQKSDKQEGSTLETKEPKEPDTVSIEVNPVFKVKRKKSSKIPKRGSFEQILNVVPQGTLGVDELAKLLS</sequence>
<keyword evidence="5" id="KW-0508">mRNA splicing</keyword>
<dbReference type="SUPFAM" id="SSF75471">
    <property type="entry name" value="YhbY-like"/>
    <property type="match status" value="2"/>
</dbReference>
<evidence type="ECO:0000256" key="4">
    <source>
        <dbReference type="ARBA" id="ARBA00022946"/>
    </source>
</evidence>
<protein>
    <recommendedName>
        <fullName evidence="9">CRM domain-containing protein</fullName>
    </recommendedName>
</protein>
<dbReference type="PANTHER" id="PTHR46247">
    <property type="entry name" value="CRS2-ASSOCIATED FACTOR 1, CHLOROPLASTIC"/>
    <property type="match status" value="1"/>
</dbReference>
<keyword evidence="1" id="KW-0507">mRNA processing</keyword>
<keyword evidence="6" id="KW-0687">Ribonucleoprotein</keyword>
<gene>
    <name evidence="10" type="ORF">RIF29_34833</name>
</gene>
<evidence type="ECO:0000256" key="2">
    <source>
        <dbReference type="ARBA" id="ARBA00022737"/>
    </source>
</evidence>
<dbReference type="InterPro" id="IPR044599">
    <property type="entry name" value="CAF1P_plant"/>
</dbReference>
<accession>A0AAN9HRE8</accession>
<dbReference type="Gene3D" id="3.30.110.60">
    <property type="entry name" value="YhbY-like"/>
    <property type="match status" value="2"/>
</dbReference>
<dbReference type="Proteomes" id="UP001372338">
    <property type="component" value="Unassembled WGS sequence"/>
</dbReference>